<reference evidence="3" key="1">
    <citation type="submission" date="2007-12" db="EMBL/GenBank/DDBJ databases">
        <title>Annotation of Entamoeba dispar SAW760.</title>
        <authorList>
            <person name="Lorenzi H."/>
            <person name="Inman J."/>
            <person name="Schobel S."/>
            <person name="Amedeo P."/>
            <person name="Caler E."/>
        </authorList>
    </citation>
    <scope>NUCLEOTIDE SEQUENCE [LARGE SCALE GENOMIC DNA]</scope>
    <source>
        <strain evidence="3">ATCC PRA-260 / SAW760</strain>
    </source>
</reference>
<dbReference type="OMA" id="DERNMQN"/>
<evidence type="ECO:0000256" key="1">
    <source>
        <dbReference type="SAM" id="Coils"/>
    </source>
</evidence>
<sequence>MEIIEHSIQTFKKAIELENNGMRQEAINSYKNGIEELSQKLAFVKDESILSQCIDALKMYKDRVNLLEQQVQSKQVTSFPSSINKDNQKEYVMVQPTYQIPSNDYIPQDIYKISDDKDFDGQVDEILNQVYCDVKKEQLAQQKPIQKSLPVIPQKRTQQTAIDNEISLMENYLQQEESTQSLNQDERDAIYQQALQNANNSLELTQHDIKNIDRMIQKGKYANQQIKREEEKFDRLVAQSHQADEYLDLK</sequence>
<dbReference type="AlphaFoldDB" id="B0EHA7"/>
<evidence type="ECO:0000313" key="2">
    <source>
        <dbReference type="EMBL" id="EDR26100.1"/>
    </source>
</evidence>
<dbReference type="KEGG" id="edi:EDI_023840"/>
<dbReference type="GeneID" id="5882639"/>
<dbReference type="VEuPathDB" id="AmoebaDB:EDI_023840"/>
<protein>
    <submittedName>
        <fullName evidence="2">Uncharacterized protein</fullName>
    </submittedName>
</protein>
<gene>
    <name evidence="2" type="ORF">EDI_023840</name>
</gene>
<dbReference type="OrthoDB" id="27949at2759"/>
<dbReference type="Gene3D" id="1.20.58.80">
    <property type="entry name" value="Phosphotransferase system, lactose/cellobiose-type IIA subunit"/>
    <property type="match status" value="1"/>
</dbReference>
<dbReference type="Proteomes" id="UP000008076">
    <property type="component" value="Unassembled WGS sequence"/>
</dbReference>
<accession>B0EHA7</accession>
<organism evidence="3">
    <name type="scientific">Entamoeba dispar (strain ATCC PRA-260 / SAW760)</name>
    <dbReference type="NCBI Taxonomy" id="370354"/>
    <lineage>
        <taxon>Eukaryota</taxon>
        <taxon>Amoebozoa</taxon>
        <taxon>Evosea</taxon>
        <taxon>Archamoebae</taxon>
        <taxon>Mastigamoebida</taxon>
        <taxon>Entamoebidae</taxon>
        <taxon>Entamoeba</taxon>
    </lineage>
</organism>
<keyword evidence="1" id="KW-0175">Coiled coil</keyword>
<name>B0EHA7_ENTDS</name>
<dbReference type="EMBL" id="DS549293">
    <property type="protein sequence ID" value="EDR26100.1"/>
    <property type="molecule type" value="Genomic_DNA"/>
</dbReference>
<dbReference type="InterPro" id="IPR036181">
    <property type="entry name" value="MIT_dom_sf"/>
</dbReference>
<evidence type="ECO:0000313" key="3">
    <source>
        <dbReference type="Proteomes" id="UP000008076"/>
    </source>
</evidence>
<proteinExistence type="predicted"/>
<dbReference type="SUPFAM" id="SSF116846">
    <property type="entry name" value="MIT domain"/>
    <property type="match status" value="1"/>
</dbReference>
<feature type="coiled-coil region" evidence="1">
    <location>
        <begin position="27"/>
        <end position="77"/>
    </location>
</feature>
<keyword evidence="3" id="KW-1185">Reference proteome</keyword>
<dbReference type="eggNOG" id="ENOG502RF97">
    <property type="taxonomic scope" value="Eukaryota"/>
</dbReference>
<dbReference type="RefSeq" id="XP_001737594.1">
    <property type="nucleotide sequence ID" value="XM_001737542.1"/>
</dbReference>